<name>A0A1G8EPZ2_9SPHI</name>
<protein>
    <recommendedName>
        <fullName evidence="4">DUF3127 domain-containing protein</fullName>
    </recommendedName>
</protein>
<evidence type="ECO:0000313" key="3">
    <source>
        <dbReference type="Proteomes" id="UP000199705"/>
    </source>
</evidence>
<gene>
    <name evidence="2" type="ORF">SAMN05192573_11213</name>
</gene>
<evidence type="ECO:0008006" key="4">
    <source>
        <dbReference type="Google" id="ProtNLM"/>
    </source>
</evidence>
<dbReference type="AlphaFoldDB" id="A0A1G8EPZ2"/>
<dbReference type="Proteomes" id="UP000199705">
    <property type="component" value="Unassembled WGS sequence"/>
</dbReference>
<dbReference type="STRING" id="551996.SAMN05192573_11213"/>
<dbReference type="SUPFAM" id="SSF50249">
    <property type="entry name" value="Nucleic acid-binding proteins"/>
    <property type="match status" value="1"/>
</dbReference>
<evidence type="ECO:0000256" key="1">
    <source>
        <dbReference type="SAM" id="MobiDB-lite"/>
    </source>
</evidence>
<accession>A0A1G8EPZ2</accession>
<dbReference type="Pfam" id="PF11325">
    <property type="entry name" value="DUF3127"/>
    <property type="match status" value="1"/>
</dbReference>
<keyword evidence="3" id="KW-1185">Reference proteome</keyword>
<feature type="region of interest" description="Disordered" evidence="1">
    <location>
        <begin position="98"/>
        <end position="122"/>
    </location>
</feature>
<dbReference type="InterPro" id="IPR012340">
    <property type="entry name" value="NA-bd_OB-fold"/>
</dbReference>
<reference evidence="3" key="1">
    <citation type="submission" date="2016-10" db="EMBL/GenBank/DDBJ databases">
        <authorList>
            <person name="Varghese N."/>
            <person name="Submissions S."/>
        </authorList>
    </citation>
    <scope>NUCLEOTIDE SEQUENCE [LARGE SCALE GENOMIC DNA]</scope>
    <source>
        <strain evidence="3">Gh-67</strain>
    </source>
</reference>
<feature type="compositionally biased region" description="Low complexity" evidence="1">
    <location>
        <begin position="98"/>
        <end position="114"/>
    </location>
</feature>
<proteinExistence type="predicted"/>
<dbReference type="EMBL" id="FNCG01000012">
    <property type="protein sequence ID" value="SDH71971.1"/>
    <property type="molecule type" value="Genomic_DNA"/>
</dbReference>
<dbReference type="InterPro" id="IPR021474">
    <property type="entry name" value="DUF3127"/>
</dbReference>
<sequence>MEVKGKVHEVSATQQVTDSLKKRELILEYIENPQYPEYLKFEAIQDRCNLLDNVKVGDDVEVSFNLKGRPWTDKMGKKTYFNSLQLWRVTPLAAANNAPAAPQYAAPSADISSSADDDDLPF</sequence>
<organism evidence="2 3">
    <name type="scientific">Mucilaginibacter gossypii</name>
    <dbReference type="NCBI Taxonomy" id="551996"/>
    <lineage>
        <taxon>Bacteria</taxon>
        <taxon>Pseudomonadati</taxon>
        <taxon>Bacteroidota</taxon>
        <taxon>Sphingobacteriia</taxon>
        <taxon>Sphingobacteriales</taxon>
        <taxon>Sphingobacteriaceae</taxon>
        <taxon>Mucilaginibacter</taxon>
    </lineage>
</organism>
<dbReference type="RefSeq" id="WP_091171616.1">
    <property type="nucleotide sequence ID" value="NZ_CP071878.2"/>
</dbReference>
<evidence type="ECO:0000313" key="2">
    <source>
        <dbReference type="EMBL" id="SDH71971.1"/>
    </source>
</evidence>